<protein>
    <submittedName>
        <fullName evidence="2">Uncharacterized protein</fullName>
    </submittedName>
</protein>
<name>A0A6V7QFT7_ANACO</name>
<evidence type="ECO:0000313" key="2">
    <source>
        <dbReference type="EMBL" id="CAD1841841.1"/>
    </source>
</evidence>
<reference evidence="2" key="1">
    <citation type="submission" date="2020-07" db="EMBL/GenBank/DDBJ databases">
        <authorList>
            <person name="Lin J."/>
        </authorList>
    </citation>
    <scope>NUCLEOTIDE SEQUENCE</scope>
</reference>
<feature type="compositionally biased region" description="Basic and acidic residues" evidence="1">
    <location>
        <begin position="87"/>
        <end position="97"/>
    </location>
</feature>
<dbReference type="EMBL" id="LR862135">
    <property type="protein sequence ID" value="CAD1841841.1"/>
    <property type="molecule type" value="Genomic_DNA"/>
</dbReference>
<feature type="compositionally biased region" description="Acidic residues" evidence="1">
    <location>
        <begin position="59"/>
        <end position="70"/>
    </location>
</feature>
<feature type="compositionally biased region" description="Low complexity" evidence="1">
    <location>
        <begin position="18"/>
        <end position="29"/>
    </location>
</feature>
<dbReference type="GO" id="GO:0009507">
    <property type="term" value="C:chloroplast"/>
    <property type="evidence" value="ECO:0007669"/>
    <property type="project" value="TreeGrafter"/>
</dbReference>
<dbReference type="PANTHER" id="PTHR37758:SF1">
    <property type="entry name" value="OS03G0334300 PROTEIN"/>
    <property type="match status" value="1"/>
</dbReference>
<dbReference type="PANTHER" id="PTHR37758">
    <property type="entry name" value="OS03G0334300 PROTEIN"/>
    <property type="match status" value="1"/>
</dbReference>
<organism evidence="2">
    <name type="scientific">Ananas comosus var. bracteatus</name>
    <name type="common">red pineapple</name>
    <dbReference type="NCBI Taxonomy" id="296719"/>
    <lineage>
        <taxon>Eukaryota</taxon>
        <taxon>Viridiplantae</taxon>
        <taxon>Streptophyta</taxon>
        <taxon>Embryophyta</taxon>
        <taxon>Tracheophyta</taxon>
        <taxon>Spermatophyta</taxon>
        <taxon>Magnoliopsida</taxon>
        <taxon>Liliopsida</taxon>
        <taxon>Poales</taxon>
        <taxon>Bromeliaceae</taxon>
        <taxon>Bromelioideae</taxon>
        <taxon>Ananas</taxon>
    </lineage>
</organism>
<feature type="region of interest" description="Disordered" evidence="1">
    <location>
        <begin position="1"/>
        <end position="97"/>
    </location>
</feature>
<dbReference type="AlphaFoldDB" id="A0A6V7QFT7"/>
<gene>
    <name evidence="2" type="ORF">CB5_LOCUS25052</name>
</gene>
<accession>A0A6V7QFT7</accession>
<evidence type="ECO:0000256" key="1">
    <source>
        <dbReference type="SAM" id="MobiDB-lite"/>
    </source>
</evidence>
<proteinExistence type="predicted"/>
<sequence length="118" mass="13027">MESVSRSAIAFPVPLPPRRGGAAAAPIGRLRSRQKPRITGIRSANPARREPDSGADPITEGEEEEEVEQELAEKLEGLEEEVMAGTDEGREPTDYDRRAHIFSESSRVFRALKERSAN</sequence>